<dbReference type="EMBL" id="JAHGAW010000015">
    <property type="protein sequence ID" value="MBT2189166.1"/>
    <property type="molecule type" value="Genomic_DNA"/>
</dbReference>
<protein>
    <submittedName>
        <fullName evidence="7">UbiA family prenyltransferase</fullName>
    </submittedName>
</protein>
<feature type="transmembrane region" description="Helical" evidence="6">
    <location>
        <begin position="239"/>
        <end position="259"/>
    </location>
</feature>
<evidence type="ECO:0000256" key="3">
    <source>
        <dbReference type="ARBA" id="ARBA00022692"/>
    </source>
</evidence>
<keyword evidence="8" id="KW-1185">Reference proteome</keyword>
<dbReference type="InterPro" id="IPR000537">
    <property type="entry name" value="UbiA_prenyltransferase"/>
</dbReference>
<feature type="transmembrane region" description="Helical" evidence="6">
    <location>
        <begin position="132"/>
        <end position="150"/>
    </location>
</feature>
<comment type="subcellular location">
    <subcellularLocation>
        <location evidence="1">Membrane</location>
        <topology evidence="1">Multi-pass membrane protein</topology>
    </subcellularLocation>
</comment>
<evidence type="ECO:0000256" key="6">
    <source>
        <dbReference type="SAM" id="Phobius"/>
    </source>
</evidence>
<name>A0A9X1IT09_9SPHN</name>
<keyword evidence="2" id="KW-1003">Cell membrane</keyword>
<reference evidence="7" key="1">
    <citation type="submission" date="2021-05" db="EMBL/GenBank/DDBJ databases">
        <title>Genome of Sphingobium sp. strain.</title>
        <authorList>
            <person name="Fan R."/>
        </authorList>
    </citation>
    <scope>NUCLEOTIDE SEQUENCE</scope>
    <source>
        <strain evidence="7">H33</strain>
    </source>
</reference>
<keyword evidence="3 6" id="KW-0812">Transmembrane</keyword>
<proteinExistence type="predicted"/>
<organism evidence="7 8">
    <name type="scientific">Sphingobium nicotianae</name>
    <dbReference type="NCBI Taxonomy" id="2782607"/>
    <lineage>
        <taxon>Bacteria</taxon>
        <taxon>Pseudomonadati</taxon>
        <taxon>Pseudomonadota</taxon>
        <taxon>Alphaproteobacteria</taxon>
        <taxon>Sphingomonadales</taxon>
        <taxon>Sphingomonadaceae</taxon>
        <taxon>Sphingobium</taxon>
    </lineage>
</organism>
<evidence type="ECO:0000256" key="1">
    <source>
        <dbReference type="ARBA" id="ARBA00004141"/>
    </source>
</evidence>
<feature type="transmembrane region" description="Helical" evidence="6">
    <location>
        <begin position="206"/>
        <end position="227"/>
    </location>
</feature>
<feature type="transmembrane region" description="Helical" evidence="6">
    <location>
        <begin position="279"/>
        <end position="299"/>
    </location>
</feature>
<feature type="transmembrane region" description="Helical" evidence="6">
    <location>
        <begin position="156"/>
        <end position="177"/>
    </location>
</feature>
<dbReference type="InterPro" id="IPR044878">
    <property type="entry name" value="UbiA_sf"/>
</dbReference>
<accession>A0A9X1IT09</accession>
<dbReference type="NCBIfam" id="NF006088">
    <property type="entry name" value="PRK08238.1"/>
    <property type="match status" value="1"/>
</dbReference>
<dbReference type="CDD" id="cd13963">
    <property type="entry name" value="PT_UbiA_2"/>
    <property type="match status" value="1"/>
</dbReference>
<evidence type="ECO:0000313" key="7">
    <source>
        <dbReference type="EMBL" id="MBT2189166.1"/>
    </source>
</evidence>
<dbReference type="AlphaFoldDB" id="A0A9X1IT09"/>
<feature type="transmembrane region" description="Helical" evidence="6">
    <location>
        <begin position="92"/>
        <end position="120"/>
    </location>
</feature>
<dbReference type="GO" id="GO:0016765">
    <property type="term" value="F:transferase activity, transferring alkyl or aryl (other than methyl) groups"/>
    <property type="evidence" value="ECO:0007669"/>
    <property type="project" value="InterPro"/>
</dbReference>
<gene>
    <name evidence="7" type="ORF">KK488_19630</name>
</gene>
<evidence type="ECO:0000256" key="2">
    <source>
        <dbReference type="ARBA" id="ARBA00022475"/>
    </source>
</evidence>
<evidence type="ECO:0000256" key="5">
    <source>
        <dbReference type="ARBA" id="ARBA00023136"/>
    </source>
</evidence>
<keyword evidence="5 6" id="KW-0472">Membrane</keyword>
<dbReference type="Pfam" id="PF01040">
    <property type="entry name" value="UbiA"/>
    <property type="match status" value="1"/>
</dbReference>
<dbReference type="Gene3D" id="1.10.357.140">
    <property type="entry name" value="UbiA prenyltransferase"/>
    <property type="match status" value="1"/>
</dbReference>
<evidence type="ECO:0000256" key="4">
    <source>
        <dbReference type="ARBA" id="ARBA00022989"/>
    </source>
</evidence>
<sequence>MSSTLKGLVKAARPHQWSKNLLLFVSITAAHQLFNFGALINVVIAFASLSLMASATYMINDLLDLDADRAHPRKRKRPFASGAVSIADDIKAIIVLALVAIGLAALLPPFFAVLLAVYVATTLAYSFRLKRAALADVITLAGLYTLRIVIGTAAAGIPISTWLLAFSMFCFITLAIAKRCAELTGTQVDPNAKIAGRGYYGADIEVLAGMGSASSFCASLVLCIYTSQPYVLTRYSSPALLWLLCSVMLYILNRILILARRGHMDDDPIIFCVRDRITLKLLAVSAVIVVAAALVHLPVDLIANV</sequence>
<dbReference type="InterPro" id="IPR050475">
    <property type="entry name" value="Prenyltransferase_related"/>
</dbReference>
<keyword evidence="4 6" id="KW-1133">Transmembrane helix</keyword>
<dbReference type="PANTHER" id="PTHR42723">
    <property type="entry name" value="CHLOROPHYLL SYNTHASE"/>
    <property type="match status" value="1"/>
</dbReference>
<dbReference type="PANTHER" id="PTHR42723:SF1">
    <property type="entry name" value="CHLOROPHYLL SYNTHASE, CHLOROPLASTIC"/>
    <property type="match status" value="1"/>
</dbReference>
<dbReference type="Proteomes" id="UP001138757">
    <property type="component" value="Unassembled WGS sequence"/>
</dbReference>
<comment type="caution">
    <text evidence="7">The sequence shown here is derived from an EMBL/GenBank/DDBJ whole genome shotgun (WGS) entry which is preliminary data.</text>
</comment>
<evidence type="ECO:0000313" key="8">
    <source>
        <dbReference type="Proteomes" id="UP001138757"/>
    </source>
</evidence>
<dbReference type="GO" id="GO:0016020">
    <property type="term" value="C:membrane"/>
    <property type="evidence" value="ECO:0007669"/>
    <property type="project" value="UniProtKB-SubCell"/>
</dbReference>